<name>A0A6J7X559_9CAUD</name>
<reference evidence="1" key="1">
    <citation type="submission" date="2020-05" db="EMBL/GenBank/DDBJ databases">
        <authorList>
            <person name="Chiriac C."/>
            <person name="Salcher M."/>
            <person name="Ghai R."/>
            <person name="Kavagutti S V."/>
        </authorList>
    </citation>
    <scope>NUCLEOTIDE SEQUENCE</scope>
</reference>
<proteinExistence type="predicted"/>
<dbReference type="EMBL" id="LR798349">
    <property type="protein sequence ID" value="CAB5226135.1"/>
    <property type="molecule type" value="Genomic_DNA"/>
</dbReference>
<sequence>MYKLPEHPLYPFGAHCEPLTQEQIEDHEIISFLENSRPEIFEQLIAVEAEPKGKTGKNPK</sequence>
<evidence type="ECO:0000313" key="1">
    <source>
        <dbReference type="EMBL" id="CAB5226135.1"/>
    </source>
</evidence>
<organism evidence="1">
    <name type="scientific">uncultured Caudovirales phage</name>
    <dbReference type="NCBI Taxonomy" id="2100421"/>
    <lineage>
        <taxon>Viruses</taxon>
        <taxon>Duplodnaviria</taxon>
        <taxon>Heunggongvirae</taxon>
        <taxon>Uroviricota</taxon>
        <taxon>Caudoviricetes</taxon>
        <taxon>Peduoviridae</taxon>
        <taxon>Maltschvirus</taxon>
        <taxon>Maltschvirus maltsch</taxon>
    </lineage>
</organism>
<accession>A0A6J7X559</accession>
<protein>
    <submittedName>
        <fullName evidence="1">Uncharacterized protein</fullName>
    </submittedName>
</protein>
<gene>
    <name evidence="1" type="ORF">UFOVP754_51</name>
</gene>